<protein>
    <submittedName>
        <fullName evidence="1">Uncharacterized protein</fullName>
    </submittedName>
</protein>
<accession>A0A814PX76</accession>
<dbReference type="Proteomes" id="UP000663879">
    <property type="component" value="Unassembled WGS sequence"/>
</dbReference>
<name>A0A814PX76_9BILA</name>
<sequence length="28" mass="3328">MITDWSLQLTPTEIWKLASDKGRYFTLI</sequence>
<gene>
    <name evidence="1" type="ORF">OXX778_LOCUS21657</name>
</gene>
<dbReference type="EMBL" id="CAJNOC010008210">
    <property type="protein sequence ID" value="CAF1111730.1"/>
    <property type="molecule type" value="Genomic_DNA"/>
</dbReference>
<proteinExistence type="predicted"/>
<evidence type="ECO:0000313" key="2">
    <source>
        <dbReference type="Proteomes" id="UP000663879"/>
    </source>
</evidence>
<keyword evidence="2" id="KW-1185">Reference proteome</keyword>
<comment type="caution">
    <text evidence="1">The sequence shown here is derived from an EMBL/GenBank/DDBJ whole genome shotgun (WGS) entry which is preliminary data.</text>
</comment>
<organism evidence="1 2">
    <name type="scientific">Brachionus calyciflorus</name>
    <dbReference type="NCBI Taxonomy" id="104777"/>
    <lineage>
        <taxon>Eukaryota</taxon>
        <taxon>Metazoa</taxon>
        <taxon>Spiralia</taxon>
        <taxon>Gnathifera</taxon>
        <taxon>Rotifera</taxon>
        <taxon>Eurotatoria</taxon>
        <taxon>Monogononta</taxon>
        <taxon>Pseudotrocha</taxon>
        <taxon>Ploima</taxon>
        <taxon>Brachionidae</taxon>
        <taxon>Brachionus</taxon>
    </lineage>
</organism>
<dbReference type="AlphaFoldDB" id="A0A814PX76"/>
<feature type="non-terminal residue" evidence="1">
    <location>
        <position position="28"/>
    </location>
</feature>
<reference evidence="1" key="1">
    <citation type="submission" date="2021-02" db="EMBL/GenBank/DDBJ databases">
        <authorList>
            <person name="Nowell W R."/>
        </authorList>
    </citation>
    <scope>NUCLEOTIDE SEQUENCE</scope>
    <source>
        <strain evidence="1">Ploen Becks lab</strain>
    </source>
</reference>
<evidence type="ECO:0000313" key="1">
    <source>
        <dbReference type="EMBL" id="CAF1111730.1"/>
    </source>
</evidence>